<dbReference type="Proteomes" id="UP000831532">
    <property type="component" value="Chromosome"/>
</dbReference>
<organism evidence="1 2">
    <name type="scientific">Massilia violaceinigra</name>
    <dbReference type="NCBI Taxonomy" id="2045208"/>
    <lineage>
        <taxon>Bacteria</taxon>
        <taxon>Pseudomonadati</taxon>
        <taxon>Pseudomonadota</taxon>
        <taxon>Betaproteobacteria</taxon>
        <taxon>Burkholderiales</taxon>
        <taxon>Oxalobacteraceae</taxon>
        <taxon>Telluria group</taxon>
        <taxon>Massilia</taxon>
    </lineage>
</organism>
<evidence type="ECO:0000313" key="2">
    <source>
        <dbReference type="Proteomes" id="UP000831532"/>
    </source>
</evidence>
<keyword evidence="2" id="KW-1185">Reference proteome</keyword>
<name>A0ABY3ZY24_9BURK</name>
<evidence type="ECO:0000313" key="1">
    <source>
        <dbReference type="EMBL" id="UOD27365.1"/>
    </source>
</evidence>
<sequence length="85" mass="9489">MRILNVQEMEVVAGGDNSVGYWPPSVGPLGPDNMTDGERNYWSMTEEERARSDWMQYGDPSAMDRLLDLTATGRGSAAFQQTPNY</sequence>
<protein>
    <submittedName>
        <fullName evidence="1">Uncharacterized protein</fullName>
    </submittedName>
</protein>
<dbReference type="EMBL" id="CP063361">
    <property type="protein sequence ID" value="UOD27365.1"/>
    <property type="molecule type" value="Genomic_DNA"/>
</dbReference>
<dbReference type="RefSeq" id="WP_243488627.1">
    <property type="nucleotide sequence ID" value="NZ_CP063361.1"/>
</dbReference>
<gene>
    <name evidence="1" type="ORF">INH39_17680</name>
</gene>
<proteinExistence type="predicted"/>
<reference evidence="1 2" key="1">
    <citation type="submission" date="2020-10" db="EMBL/GenBank/DDBJ databases">
        <title>Genome analysis of Massilia species.</title>
        <authorList>
            <person name="Jung D.-H."/>
        </authorList>
    </citation>
    <scope>NUCLEOTIDE SEQUENCE [LARGE SCALE GENOMIC DNA]</scope>
    <source>
        <strain evidence="2">sipir</strain>
    </source>
</reference>
<accession>A0ABY3ZY24</accession>